<dbReference type="EMBL" id="QEYI01000009">
    <property type="protein sequence ID" value="PWE19983.1"/>
    <property type="molecule type" value="Genomic_DNA"/>
</dbReference>
<dbReference type="STRING" id="28200.GCA_001572935_00483"/>
<sequence length="250" mass="29271">MSINNFLKKYFLFAFLIISFENLFANEFEEKSTTLKDIFNKKSSTIAIGNLKLGQTGVVVHKYSDDLQIIVSNAKVVISDENFSVIEFFKFEDLKQDAIATTKKEPQVGDEFILNFMYKNSLLIAPNFESFNQITKDFSSHRFIHPDIFAAKLKYENSLYPTKKEIQDFAIEQNLGTIFFLVENSLYIVDSKTFSILKKINFETNKELEKKLPFFTRVEDIRESLINFNIKNWFKEKESYDSHYKKILGL</sequence>
<evidence type="ECO:0000313" key="3">
    <source>
        <dbReference type="Proteomes" id="UP000245014"/>
    </source>
</evidence>
<dbReference type="AlphaFoldDB" id="A0A2U2BYT4"/>
<name>A0A2U2BYT4_9BACT</name>
<feature type="domain" description="Plasminogen-binding protein PgbA N-terminal" evidence="1">
    <location>
        <begin position="40"/>
        <end position="248"/>
    </location>
</feature>
<gene>
    <name evidence="2" type="ORF">DF188_08700</name>
</gene>
<reference evidence="2 3" key="1">
    <citation type="submission" date="2018-05" db="EMBL/GenBank/DDBJ databases">
        <title>Antimicrobial susceptibility testing and genomic analysis of Arcobacter skirrowii strains and one Arcobacter butzleri isolated from German poultry farms.</title>
        <authorList>
            <person name="Haenel I."/>
            <person name="Hotzel H."/>
            <person name="Tomaso H."/>
            <person name="Busch A."/>
        </authorList>
    </citation>
    <scope>NUCLEOTIDE SEQUENCE [LARGE SCALE GENOMIC DNA]</scope>
    <source>
        <strain evidence="3">v</strain>
    </source>
</reference>
<organism evidence="2 3">
    <name type="scientific">Aliarcobacter skirrowii</name>
    <dbReference type="NCBI Taxonomy" id="28200"/>
    <lineage>
        <taxon>Bacteria</taxon>
        <taxon>Pseudomonadati</taxon>
        <taxon>Campylobacterota</taxon>
        <taxon>Epsilonproteobacteria</taxon>
        <taxon>Campylobacterales</taxon>
        <taxon>Arcobacteraceae</taxon>
        <taxon>Aliarcobacter</taxon>
    </lineage>
</organism>
<evidence type="ECO:0000313" key="2">
    <source>
        <dbReference type="EMBL" id="PWE19983.1"/>
    </source>
</evidence>
<proteinExistence type="predicted"/>
<dbReference type="InterPro" id="IPR029276">
    <property type="entry name" value="PgbA_N"/>
</dbReference>
<accession>A0A2U2BYT4</accession>
<dbReference type="RefSeq" id="WP_109066412.1">
    <property type="nucleotide sequence ID" value="NZ_JAUQUF010000001.1"/>
</dbReference>
<comment type="caution">
    <text evidence="2">The sequence shown here is derived from an EMBL/GenBank/DDBJ whole genome shotgun (WGS) entry which is preliminary data.</text>
</comment>
<dbReference type="Proteomes" id="UP000245014">
    <property type="component" value="Unassembled WGS sequence"/>
</dbReference>
<dbReference type="Pfam" id="PF15436">
    <property type="entry name" value="PGBA_N"/>
    <property type="match status" value="1"/>
</dbReference>
<evidence type="ECO:0000259" key="1">
    <source>
        <dbReference type="Pfam" id="PF15436"/>
    </source>
</evidence>
<protein>
    <recommendedName>
        <fullName evidence="1">Plasminogen-binding protein PgbA N-terminal domain-containing protein</fullName>
    </recommendedName>
</protein>